<sequence length="458" mass="52987">MRKPLILYFSLLLLSLGANTIMAQALSKDELLTDLLQLKSSIEEYQVTLFEFQSPDVWNQNCTELFSQIKEDSAQSYSHQKAFYWISRLTSLANEGHYRLGNWQDTVHSGFLANRYLYLPIAVWIIDGRLYLRKDYSKEQCLIRGSEILSINGLSSSEIVDKLRKCNPADANILSYKDRVIESGFNWQYYLYVDTSSLAKIQYLDNDSIQSCQIKALCRDSLFAQVNRLNPPAESSAEDRFYSLKFESNTAWLELPTFDRNRMEQFNIDPDDFYEAIFDSIRTAQSEHLVIDLRANTGGRNEMVDEILPYLIHGELNVDFLRKSISWKGKEKKYRFPKRDKNAFQGQIYVLIDGLSFSNGSVLARHLKEYSNAMIIGEESGSRYTGFAAGSQEQITLQNSGLQIGIPRYYLFYGLNLNQENSNQGVIPHIPVRYRLEDRLMEKDLAREVVLEQIKKRQ</sequence>
<dbReference type="InterPro" id="IPR005151">
    <property type="entry name" value="Tail-specific_protease"/>
</dbReference>
<feature type="domain" description="Tail specific protease" evidence="2">
    <location>
        <begin position="219"/>
        <end position="433"/>
    </location>
</feature>
<proteinExistence type="predicted"/>
<keyword evidence="4" id="KW-1185">Reference proteome</keyword>
<feature type="signal peptide" evidence="1">
    <location>
        <begin position="1"/>
        <end position="23"/>
    </location>
</feature>
<dbReference type="EMBL" id="CP060139">
    <property type="protein sequence ID" value="QNR24706.1"/>
    <property type="molecule type" value="Genomic_DNA"/>
</dbReference>
<dbReference type="InterPro" id="IPR029045">
    <property type="entry name" value="ClpP/crotonase-like_dom_sf"/>
</dbReference>
<dbReference type="Gene3D" id="3.90.226.10">
    <property type="entry name" value="2-enoyl-CoA Hydratase, Chain A, domain 1"/>
    <property type="match status" value="1"/>
</dbReference>
<dbReference type="GO" id="GO:0008236">
    <property type="term" value="F:serine-type peptidase activity"/>
    <property type="evidence" value="ECO:0007669"/>
    <property type="project" value="InterPro"/>
</dbReference>
<reference evidence="3 4" key="1">
    <citation type="submission" date="2020-08" db="EMBL/GenBank/DDBJ databases">
        <title>Croceimicrobium hydrocarbonivorans gen. nov., sp. nov., a novel marine bacterium isolated from a bacterial consortium that degrades polyethylene terephthalate.</title>
        <authorList>
            <person name="Liu R."/>
        </authorList>
    </citation>
    <scope>NUCLEOTIDE SEQUENCE [LARGE SCALE GENOMIC DNA]</scope>
    <source>
        <strain evidence="3 4">A20-9</strain>
    </source>
</reference>
<accession>A0A7H0VG58</accession>
<evidence type="ECO:0000313" key="3">
    <source>
        <dbReference type="EMBL" id="QNR24706.1"/>
    </source>
</evidence>
<dbReference type="SUPFAM" id="SSF52096">
    <property type="entry name" value="ClpP/crotonase"/>
    <property type="match status" value="1"/>
</dbReference>
<protein>
    <submittedName>
        <fullName evidence="3">S41 family peptidase</fullName>
    </submittedName>
</protein>
<dbReference type="Pfam" id="PF03572">
    <property type="entry name" value="Peptidase_S41"/>
    <property type="match status" value="1"/>
</dbReference>
<evidence type="ECO:0000256" key="1">
    <source>
        <dbReference type="SAM" id="SignalP"/>
    </source>
</evidence>
<organism evidence="3 4">
    <name type="scientific">Croceimicrobium hydrocarbonivorans</name>
    <dbReference type="NCBI Taxonomy" id="2761580"/>
    <lineage>
        <taxon>Bacteria</taxon>
        <taxon>Pseudomonadati</taxon>
        <taxon>Bacteroidota</taxon>
        <taxon>Flavobacteriia</taxon>
        <taxon>Flavobacteriales</taxon>
        <taxon>Owenweeksiaceae</taxon>
        <taxon>Croceimicrobium</taxon>
    </lineage>
</organism>
<dbReference type="SMART" id="SM00245">
    <property type="entry name" value="TSPc"/>
    <property type="match status" value="1"/>
</dbReference>
<name>A0A7H0VG58_9FLAO</name>
<keyword evidence="1" id="KW-0732">Signal</keyword>
<gene>
    <name evidence="3" type="ORF">H4K34_02355</name>
</gene>
<evidence type="ECO:0000259" key="2">
    <source>
        <dbReference type="SMART" id="SM00245"/>
    </source>
</evidence>
<dbReference type="AlphaFoldDB" id="A0A7H0VG58"/>
<feature type="chain" id="PRO_5028891218" evidence="1">
    <location>
        <begin position="24"/>
        <end position="458"/>
    </location>
</feature>
<dbReference type="Proteomes" id="UP000516305">
    <property type="component" value="Chromosome"/>
</dbReference>
<dbReference type="RefSeq" id="WP_210759233.1">
    <property type="nucleotide sequence ID" value="NZ_CP060139.1"/>
</dbReference>
<dbReference type="GO" id="GO:0006508">
    <property type="term" value="P:proteolysis"/>
    <property type="evidence" value="ECO:0007669"/>
    <property type="project" value="InterPro"/>
</dbReference>
<evidence type="ECO:0000313" key="4">
    <source>
        <dbReference type="Proteomes" id="UP000516305"/>
    </source>
</evidence>
<dbReference type="KEGG" id="chyd:H4K34_02355"/>